<dbReference type="Gene3D" id="3.20.20.10">
    <property type="entry name" value="Alanine racemase"/>
    <property type="match status" value="1"/>
</dbReference>
<dbReference type="InterPro" id="IPR009006">
    <property type="entry name" value="Ala_racemase/Decarboxylase_C"/>
</dbReference>
<dbReference type="SUPFAM" id="SSF51419">
    <property type="entry name" value="PLP-binding barrel"/>
    <property type="match status" value="1"/>
</dbReference>
<proteinExistence type="inferred from homology"/>
<evidence type="ECO:0000259" key="5">
    <source>
        <dbReference type="SMART" id="SM01005"/>
    </source>
</evidence>
<evidence type="ECO:0000313" key="7">
    <source>
        <dbReference type="Proteomes" id="UP000274695"/>
    </source>
</evidence>
<comment type="caution">
    <text evidence="6">The sequence shown here is derived from an EMBL/GenBank/DDBJ whole genome shotgun (WGS) entry which is preliminary data.</text>
</comment>
<name>A0ABX9W2I9_9GAMM</name>
<evidence type="ECO:0000256" key="4">
    <source>
        <dbReference type="HAMAP-Rule" id="MF_01201"/>
    </source>
</evidence>
<dbReference type="Pfam" id="PF00842">
    <property type="entry name" value="Ala_racemase_C"/>
    <property type="match status" value="1"/>
</dbReference>
<dbReference type="NCBIfam" id="TIGR00492">
    <property type="entry name" value="alr"/>
    <property type="match status" value="1"/>
</dbReference>
<dbReference type="PANTHER" id="PTHR30511">
    <property type="entry name" value="ALANINE RACEMASE"/>
    <property type="match status" value="1"/>
</dbReference>
<dbReference type="Gene3D" id="2.40.37.10">
    <property type="entry name" value="Lyase, Ornithine Decarboxylase, Chain A, domain 1"/>
    <property type="match status" value="1"/>
</dbReference>
<evidence type="ECO:0000256" key="1">
    <source>
        <dbReference type="ARBA" id="ARBA00001933"/>
    </source>
</evidence>
<comment type="cofactor">
    <cofactor evidence="1 4">
        <name>pyridoxal 5'-phosphate</name>
        <dbReference type="ChEBI" id="CHEBI:597326"/>
    </cofactor>
</comment>
<feature type="domain" description="Alanine racemase C-terminal" evidence="5">
    <location>
        <begin position="235"/>
        <end position="359"/>
    </location>
</feature>
<dbReference type="InterPro" id="IPR001608">
    <property type="entry name" value="Ala_racemase_N"/>
</dbReference>
<feature type="binding site" evidence="4">
    <location>
        <position position="304"/>
    </location>
    <ligand>
        <name>substrate</name>
    </ligand>
</feature>
<dbReference type="GO" id="GO:0008784">
    <property type="term" value="F:alanine racemase activity"/>
    <property type="evidence" value="ECO:0007669"/>
    <property type="project" value="UniProtKB-EC"/>
</dbReference>
<dbReference type="EC" id="5.1.1.1" evidence="4"/>
<dbReference type="HAMAP" id="MF_01201">
    <property type="entry name" value="Ala_racemase"/>
    <property type="match status" value="1"/>
</dbReference>
<comment type="similarity">
    <text evidence="4">Belongs to the alanine racemase family.</text>
</comment>
<dbReference type="PRINTS" id="PR00992">
    <property type="entry name" value="ALARACEMASE"/>
</dbReference>
<feature type="modified residue" description="N6-(pyridoxal phosphate)lysine" evidence="4">
    <location>
        <position position="35"/>
    </location>
</feature>
<feature type="active site" description="Proton acceptor; specific for L-alanine" evidence="4">
    <location>
        <position position="256"/>
    </location>
</feature>
<feature type="binding site" evidence="4">
    <location>
        <position position="131"/>
    </location>
    <ligand>
        <name>substrate</name>
    </ligand>
</feature>
<keyword evidence="7" id="KW-1185">Reference proteome</keyword>
<dbReference type="RefSeq" id="WP_123182483.1">
    <property type="nucleotide sequence ID" value="NZ_RHGB01000009.1"/>
</dbReference>
<dbReference type="EMBL" id="RHGB01000009">
    <property type="protein sequence ID" value="RNL64026.1"/>
    <property type="molecule type" value="Genomic_DNA"/>
</dbReference>
<sequence>MHKTTWVEFNSKALRHNANTVRRCAPHAAILAMVKANGYGHGAEWVAEQLHDIVDGFAVARPSEAFRLRKARPNDRILLLGTELNSVLLNDCAAHQLDIVIHDIDTARLLANTPLSKAVTVWLKMNTGMNRLGMSATDFADAHRLLSAQRHITAIHHMSHFSDAETEDTSITQAQYQALTSLSSTLGEVPLSMANSAAIIAHPTTHLDWVRPGIMLYGDDPTCTLAPEDQPLQAVMSFKAKVLAVRDVEPGEGVGYNRRWKAAHKARIATIAAGYADGYPRQAVDGTPVLINDQRATLAGRVSMDLLTVDVSHLADIKAGDIATLWGDALSAAEVGRHCNTISYELFTRITQRVERFYLPS</sequence>
<dbReference type="InterPro" id="IPR011079">
    <property type="entry name" value="Ala_racemase_C"/>
</dbReference>
<keyword evidence="2 4" id="KW-0663">Pyridoxal phosphate</keyword>
<comment type="catalytic activity">
    <reaction evidence="4">
        <text>L-alanine = D-alanine</text>
        <dbReference type="Rhea" id="RHEA:20249"/>
        <dbReference type="ChEBI" id="CHEBI:57416"/>
        <dbReference type="ChEBI" id="CHEBI:57972"/>
        <dbReference type="EC" id="5.1.1.1"/>
    </reaction>
</comment>
<accession>A0ABX9W2I9</accession>
<evidence type="ECO:0000256" key="2">
    <source>
        <dbReference type="ARBA" id="ARBA00022898"/>
    </source>
</evidence>
<comment type="pathway">
    <text evidence="4">Amino-acid biosynthesis; D-alanine biosynthesis; D-alanine from L-alanine: step 1/1.</text>
</comment>
<dbReference type="SMART" id="SM01005">
    <property type="entry name" value="Ala_racemase_C"/>
    <property type="match status" value="1"/>
</dbReference>
<dbReference type="PANTHER" id="PTHR30511:SF0">
    <property type="entry name" value="ALANINE RACEMASE, CATABOLIC-RELATED"/>
    <property type="match status" value="1"/>
</dbReference>
<feature type="active site" description="Proton acceptor; specific for D-alanine" evidence="4">
    <location>
        <position position="35"/>
    </location>
</feature>
<gene>
    <name evidence="6" type="primary">alr</name>
    <name evidence="6" type="ORF">D0911_09860</name>
</gene>
<evidence type="ECO:0000256" key="3">
    <source>
        <dbReference type="ARBA" id="ARBA00023235"/>
    </source>
</evidence>
<dbReference type="SUPFAM" id="SSF50621">
    <property type="entry name" value="Alanine racemase C-terminal domain-like"/>
    <property type="match status" value="1"/>
</dbReference>
<dbReference type="Proteomes" id="UP000274695">
    <property type="component" value="Unassembled WGS sequence"/>
</dbReference>
<protein>
    <recommendedName>
        <fullName evidence="4">Alanine racemase</fullName>
        <ecNumber evidence="4">5.1.1.1</ecNumber>
    </recommendedName>
</protein>
<evidence type="ECO:0000313" key="6">
    <source>
        <dbReference type="EMBL" id="RNL64026.1"/>
    </source>
</evidence>
<reference evidence="6 7" key="1">
    <citation type="submission" date="2018-10" db="EMBL/GenBank/DDBJ databases">
        <title>Draft genome sequence of Zhongshania sp. DSW25-10.</title>
        <authorList>
            <person name="Oh J."/>
        </authorList>
    </citation>
    <scope>NUCLEOTIDE SEQUENCE [LARGE SCALE GENOMIC DNA]</scope>
    <source>
        <strain evidence="6 7">DSW25-10</strain>
    </source>
</reference>
<dbReference type="InterPro" id="IPR029066">
    <property type="entry name" value="PLP-binding_barrel"/>
</dbReference>
<keyword evidence="3 4" id="KW-0413">Isomerase</keyword>
<dbReference type="InterPro" id="IPR000821">
    <property type="entry name" value="Ala_racemase"/>
</dbReference>
<organism evidence="6 7">
    <name type="scientific">Zhongshania marina</name>
    <dbReference type="NCBI Taxonomy" id="2304603"/>
    <lineage>
        <taxon>Bacteria</taxon>
        <taxon>Pseudomonadati</taxon>
        <taxon>Pseudomonadota</taxon>
        <taxon>Gammaproteobacteria</taxon>
        <taxon>Cellvibrionales</taxon>
        <taxon>Spongiibacteraceae</taxon>
        <taxon>Zhongshania</taxon>
    </lineage>
</organism>
<comment type="function">
    <text evidence="4">Catalyzes the interconversion of L-alanine and D-alanine. May also act on other amino acids.</text>
</comment>
<dbReference type="Pfam" id="PF01168">
    <property type="entry name" value="Ala_racemase_N"/>
    <property type="match status" value="1"/>
</dbReference>